<keyword evidence="4" id="KW-1185">Reference proteome</keyword>
<name>A0A2P5FJN9_TREOI</name>
<accession>A0A2P5FJN9</accession>
<dbReference type="Gene3D" id="3.40.50.2000">
    <property type="entry name" value="Glycogen Phosphorylase B"/>
    <property type="match status" value="1"/>
</dbReference>
<dbReference type="PANTHER" id="PTHR48048">
    <property type="entry name" value="GLYCOSYLTRANSFERASE"/>
    <property type="match status" value="1"/>
</dbReference>
<dbReference type="STRING" id="63057.A0A2P5FJN9"/>
<reference evidence="4" key="1">
    <citation type="submission" date="2016-06" db="EMBL/GenBank/DDBJ databases">
        <title>Parallel loss of symbiosis genes in relatives of nitrogen-fixing non-legume Parasponia.</title>
        <authorList>
            <person name="Van Velzen R."/>
            <person name="Holmer R."/>
            <person name="Bu F."/>
            <person name="Rutten L."/>
            <person name="Van Zeijl A."/>
            <person name="Liu W."/>
            <person name="Santuari L."/>
            <person name="Cao Q."/>
            <person name="Sharma T."/>
            <person name="Shen D."/>
            <person name="Roswanjaya Y."/>
            <person name="Wardhani T."/>
            <person name="Kalhor M.S."/>
            <person name="Jansen J."/>
            <person name="Van den Hoogen J."/>
            <person name="Gungor B."/>
            <person name="Hartog M."/>
            <person name="Hontelez J."/>
            <person name="Verver J."/>
            <person name="Yang W.-C."/>
            <person name="Schijlen E."/>
            <person name="Repin R."/>
            <person name="Schilthuizen M."/>
            <person name="Schranz E."/>
            <person name="Heidstra R."/>
            <person name="Miyata K."/>
            <person name="Fedorova E."/>
            <person name="Kohlen W."/>
            <person name="Bisseling T."/>
            <person name="Smit S."/>
            <person name="Geurts R."/>
        </authorList>
    </citation>
    <scope>NUCLEOTIDE SEQUENCE [LARGE SCALE GENOMIC DNA]</scope>
    <source>
        <strain evidence="4">cv. RG33-2</strain>
    </source>
</reference>
<dbReference type="InterPro" id="IPR050481">
    <property type="entry name" value="UDP-glycosyltransf_plant"/>
</dbReference>
<keyword evidence="2" id="KW-0328">Glycosyltransferase</keyword>
<dbReference type="Proteomes" id="UP000237000">
    <property type="component" value="Unassembled WGS sequence"/>
</dbReference>
<organism evidence="3 4">
    <name type="scientific">Trema orientale</name>
    <name type="common">Charcoal tree</name>
    <name type="synonym">Celtis orientalis</name>
    <dbReference type="NCBI Taxonomy" id="63057"/>
    <lineage>
        <taxon>Eukaryota</taxon>
        <taxon>Viridiplantae</taxon>
        <taxon>Streptophyta</taxon>
        <taxon>Embryophyta</taxon>
        <taxon>Tracheophyta</taxon>
        <taxon>Spermatophyta</taxon>
        <taxon>Magnoliopsida</taxon>
        <taxon>eudicotyledons</taxon>
        <taxon>Gunneridae</taxon>
        <taxon>Pentapetalae</taxon>
        <taxon>rosids</taxon>
        <taxon>fabids</taxon>
        <taxon>Rosales</taxon>
        <taxon>Cannabaceae</taxon>
        <taxon>Trema</taxon>
    </lineage>
</organism>
<protein>
    <submittedName>
        <fullName evidence="3">UDP-glucuronosyl/UDP-glucosyltransferase</fullName>
    </submittedName>
</protein>
<dbReference type="GO" id="GO:0035251">
    <property type="term" value="F:UDP-glucosyltransferase activity"/>
    <property type="evidence" value="ECO:0007669"/>
    <property type="project" value="InterPro"/>
</dbReference>
<keyword evidence="3" id="KW-0808">Transferase</keyword>
<evidence type="ECO:0000313" key="3">
    <source>
        <dbReference type="EMBL" id="PON97994.1"/>
    </source>
</evidence>
<dbReference type="SUPFAM" id="SSF53756">
    <property type="entry name" value="UDP-Glycosyltransferase/glycogen phosphorylase"/>
    <property type="match status" value="1"/>
</dbReference>
<comment type="similarity">
    <text evidence="1">Belongs to the UDP-glycosyltransferase family.</text>
</comment>
<dbReference type="InParanoid" id="A0A2P5FJN9"/>
<dbReference type="EMBL" id="JXTC01000028">
    <property type="protein sequence ID" value="PON97994.1"/>
    <property type="molecule type" value="Genomic_DNA"/>
</dbReference>
<evidence type="ECO:0000256" key="1">
    <source>
        <dbReference type="ARBA" id="ARBA00009995"/>
    </source>
</evidence>
<evidence type="ECO:0000256" key="2">
    <source>
        <dbReference type="ARBA" id="ARBA00022676"/>
    </source>
</evidence>
<gene>
    <name evidence="3" type="ORF">TorRG33x02_063090</name>
</gene>
<evidence type="ECO:0000313" key="4">
    <source>
        <dbReference type="Proteomes" id="UP000237000"/>
    </source>
</evidence>
<sequence>MDFFYVETLISLKPRAVKAIFNGLCIPDGVTPSIHCIGPSLGSFLMEQLREIAFGLERNGQRFLWMVQSLVSVATSGLLNSNLDSLLVGEFLEKTKKRDLVVKNWTP</sequence>
<comment type="caution">
    <text evidence="3">The sequence shown here is derived from an EMBL/GenBank/DDBJ whole genome shotgun (WGS) entry which is preliminary data.</text>
</comment>
<dbReference type="AlphaFoldDB" id="A0A2P5FJN9"/>
<dbReference type="PANTHER" id="PTHR48048:SF30">
    <property type="entry name" value="GLYCOSYLTRANSFERASE"/>
    <property type="match status" value="1"/>
</dbReference>
<dbReference type="OrthoDB" id="5835829at2759"/>
<proteinExistence type="inferred from homology"/>